<dbReference type="AlphaFoldDB" id="A0A6A6WVR0"/>
<dbReference type="PROSITE" id="PS00122">
    <property type="entry name" value="CARBOXYLESTERASE_B_1"/>
    <property type="match status" value="1"/>
</dbReference>
<feature type="chain" id="PRO_5025713676" description="Carboxylic ester hydrolase" evidence="3">
    <location>
        <begin position="19"/>
        <end position="677"/>
    </location>
</feature>
<dbReference type="EMBL" id="MU002259">
    <property type="protein sequence ID" value="KAF2787988.1"/>
    <property type="molecule type" value="Genomic_DNA"/>
</dbReference>
<dbReference type="PANTHER" id="PTHR43142">
    <property type="entry name" value="CARBOXYLIC ESTER HYDROLASE"/>
    <property type="match status" value="1"/>
</dbReference>
<dbReference type="PROSITE" id="PS00941">
    <property type="entry name" value="CARBOXYLESTERASE_B_2"/>
    <property type="match status" value="1"/>
</dbReference>
<evidence type="ECO:0000313" key="5">
    <source>
        <dbReference type="EMBL" id="KAF2787988.1"/>
    </source>
</evidence>
<organism evidence="5 6">
    <name type="scientific">Melanomma pulvis-pyrius CBS 109.77</name>
    <dbReference type="NCBI Taxonomy" id="1314802"/>
    <lineage>
        <taxon>Eukaryota</taxon>
        <taxon>Fungi</taxon>
        <taxon>Dikarya</taxon>
        <taxon>Ascomycota</taxon>
        <taxon>Pezizomycotina</taxon>
        <taxon>Dothideomycetes</taxon>
        <taxon>Pleosporomycetidae</taxon>
        <taxon>Pleosporales</taxon>
        <taxon>Melanommataceae</taxon>
        <taxon>Melanomma</taxon>
    </lineage>
</organism>
<dbReference type="Proteomes" id="UP000799757">
    <property type="component" value="Unassembled WGS sequence"/>
</dbReference>
<dbReference type="GO" id="GO:0016787">
    <property type="term" value="F:hydrolase activity"/>
    <property type="evidence" value="ECO:0007669"/>
    <property type="project" value="UniProtKB-KW"/>
</dbReference>
<dbReference type="InterPro" id="IPR019826">
    <property type="entry name" value="Carboxylesterase_B_AS"/>
</dbReference>
<dbReference type="EC" id="3.1.1.-" evidence="3"/>
<dbReference type="Pfam" id="PF00135">
    <property type="entry name" value="COesterase"/>
    <property type="match status" value="1"/>
</dbReference>
<feature type="domain" description="Carboxylesterase type B" evidence="4">
    <location>
        <begin position="164"/>
        <end position="649"/>
    </location>
</feature>
<dbReference type="InterPro" id="IPR002018">
    <property type="entry name" value="CarbesteraseB"/>
</dbReference>
<feature type="signal peptide" evidence="3">
    <location>
        <begin position="1"/>
        <end position="18"/>
    </location>
</feature>
<dbReference type="InterPro" id="IPR029058">
    <property type="entry name" value="AB_hydrolase_fold"/>
</dbReference>
<reference evidence="5" key="1">
    <citation type="journal article" date="2020" name="Stud. Mycol.">
        <title>101 Dothideomycetes genomes: a test case for predicting lifestyles and emergence of pathogens.</title>
        <authorList>
            <person name="Haridas S."/>
            <person name="Albert R."/>
            <person name="Binder M."/>
            <person name="Bloem J."/>
            <person name="Labutti K."/>
            <person name="Salamov A."/>
            <person name="Andreopoulos B."/>
            <person name="Baker S."/>
            <person name="Barry K."/>
            <person name="Bills G."/>
            <person name="Bluhm B."/>
            <person name="Cannon C."/>
            <person name="Castanera R."/>
            <person name="Culley D."/>
            <person name="Daum C."/>
            <person name="Ezra D."/>
            <person name="Gonzalez J."/>
            <person name="Henrissat B."/>
            <person name="Kuo A."/>
            <person name="Liang C."/>
            <person name="Lipzen A."/>
            <person name="Lutzoni F."/>
            <person name="Magnuson J."/>
            <person name="Mondo S."/>
            <person name="Nolan M."/>
            <person name="Ohm R."/>
            <person name="Pangilinan J."/>
            <person name="Park H.-J."/>
            <person name="Ramirez L."/>
            <person name="Alfaro M."/>
            <person name="Sun H."/>
            <person name="Tritt A."/>
            <person name="Yoshinaga Y."/>
            <person name="Zwiers L.-H."/>
            <person name="Turgeon B."/>
            <person name="Goodwin S."/>
            <person name="Spatafora J."/>
            <person name="Crous P."/>
            <person name="Grigoriev I."/>
        </authorList>
    </citation>
    <scope>NUCLEOTIDE SEQUENCE</scope>
    <source>
        <strain evidence="5">CBS 109.77</strain>
    </source>
</reference>
<evidence type="ECO:0000259" key="4">
    <source>
        <dbReference type="Pfam" id="PF00135"/>
    </source>
</evidence>
<protein>
    <recommendedName>
        <fullName evidence="3">Carboxylic ester hydrolase</fullName>
        <ecNumber evidence="3">3.1.1.-</ecNumber>
    </recommendedName>
</protein>
<keyword evidence="6" id="KW-1185">Reference proteome</keyword>
<accession>A0A6A6WVR0</accession>
<dbReference type="OrthoDB" id="408631at2759"/>
<keyword evidence="3" id="KW-0732">Signal</keyword>
<sequence>MTALIGIVAAAYFACSCATAVPSPSSIASELTILTHNDLYGNASPRQAAVIVLGARQSLAIAESNCAAVGETLWNPGNTSEELGFLRYLDYGKTIDELGVYWIGGKSGCRAITTAGKIQTVSCDTHFPALCSQSAPMSSPSSSDTALQWQMSIKAGNTEIVGYRDRLSYRFLGLRYASRPARFGYSKYQPLSNVTSISALEYGPRCVQSGCNDATCSEDCLYLNIWTPYLPNGKSSSSTKKAVMLWIHGGGFTGGTGSDTTFDGGNMASRGDVVVVTINYRLSTLGFLALDNTTLRGNYGLGDQITALDWVRAHIGDFGGDKDRITVFGQSAGAASVRALLASPQAKGKFSRAIMQSNPAGVQYASTFSHYLTISEATELTKAILNETNCTQTDKSIQLACLRAQDPVKLVSGTVARYPVVDGTYLTSKELPLYESAPAIDVALMTGIMRDDGGPFSKFSKTLNASQALTEQGFDSADILDKFPVPKGSNATIDIFNLTARVTTDAEFRCLGQSTAFVGSKGIFPVVYSYEFDRAYQIVEWNPNPPTCTAPITASYPYGDTSQPYFRCHSGELYYVFGTLIRQGQPPRDEDDIPFSQYIVDTWTAFGREKDPNPSLDFLTARGFTNTSAIVKKSNPWIPVQEGKATLRILDTGVRDETFKEVDQCIVLKFPLDYYSK</sequence>
<proteinExistence type="inferred from homology"/>
<dbReference type="Gene3D" id="3.40.50.1820">
    <property type="entry name" value="alpha/beta hydrolase"/>
    <property type="match status" value="1"/>
</dbReference>
<evidence type="ECO:0000256" key="3">
    <source>
        <dbReference type="RuleBase" id="RU361235"/>
    </source>
</evidence>
<dbReference type="InterPro" id="IPR019819">
    <property type="entry name" value="Carboxylesterase_B_CS"/>
</dbReference>
<evidence type="ECO:0000256" key="1">
    <source>
        <dbReference type="ARBA" id="ARBA00005964"/>
    </source>
</evidence>
<name>A0A6A6WVR0_9PLEO</name>
<gene>
    <name evidence="5" type="ORF">K505DRAFT_366879</name>
</gene>
<comment type="similarity">
    <text evidence="1 3">Belongs to the type-B carboxylesterase/lipase family.</text>
</comment>
<keyword evidence="2 3" id="KW-0378">Hydrolase</keyword>
<evidence type="ECO:0000256" key="2">
    <source>
        <dbReference type="ARBA" id="ARBA00022801"/>
    </source>
</evidence>
<dbReference type="PANTHER" id="PTHR43142:SF3">
    <property type="entry name" value="PUTATIVE (AFU_ORTHOLOGUE AFUA_3G09070)-RELATED"/>
    <property type="match status" value="1"/>
</dbReference>
<evidence type="ECO:0000313" key="6">
    <source>
        <dbReference type="Proteomes" id="UP000799757"/>
    </source>
</evidence>
<dbReference type="SUPFAM" id="SSF53474">
    <property type="entry name" value="alpha/beta-Hydrolases"/>
    <property type="match status" value="1"/>
</dbReference>